<feature type="transmembrane region" description="Helical" evidence="19">
    <location>
        <begin position="425"/>
        <end position="447"/>
    </location>
</feature>
<comment type="catalytic activity">
    <reaction evidence="14">
        <text>sulfate(out) + 2 chloride(in) = sulfate(in) + 2 chloride(out)</text>
        <dbReference type="Rhea" id="RHEA:75091"/>
        <dbReference type="ChEBI" id="CHEBI:16189"/>
        <dbReference type="ChEBI" id="CHEBI:17996"/>
    </reaction>
</comment>
<evidence type="ECO:0000256" key="16">
    <source>
        <dbReference type="ARBA" id="ARBA00051523"/>
    </source>
</evidence>
<evidence type="ECO:0000256" key="9">
    <source>
        <dbReference type="ARBA" id="ARBA00023136"/>
    </source>
</evidence>
<evidence type="ECO:0000256" key="19">
    <source>
        <dbReference type="SAM" id="Phobius"/>
    </source>
</evidence>
<evidence type="ECO:0000256" key="17">
    <source>
        <dbReference type="ARBA" id="ARBA00051868"/>
    </source>
</evidence>
<evidence type="ECO:0000256" key="2">
    <source>
        <dbReference type="ARBA" id="ARBA00008692"/>
    </source>
</evidence>
<feature type="transmembrane region" description="Helical" evidence="19">
    <location>
        <begin position="467"/>
        <end position="497"/>
    </location>
</feature>
<keyword evidence="5" id="KW-1003">Cell membrane</keyword>
<dbReference type="OrthoDB" id="288203at2759"/>
<dbReference type="PROSITE" id="PS50801">
    <property type="entry name" value="STAS"/>
    <property type="match status" value="2"/>
</dbReference>
<protein>
    <recommendedName>
        <fullName evidence="3">Sulfate transporter</fullName>
    </recommendedName>
    <alternativeName>
        <fullName evidence="11">Solute carrier family 26 member 2</fullName>
    </alternativeName>
</protein>
<keyword evidence="23" id="KW-1185">Reference proteome</keyword>
<feature type="transmembrane region" description="Helical" evidence="19">
    <location>
        <begin position="985"/>
        <end position="1004"/>
    </location>
</feature>
<feature type="transmembrane region" description="Helical" evidence="19">
    <location>
        <begin position="518"/>
        <end position="546"/>
    </location>
</feature>
<dbReference type="NCBIfam" id="TIGR00815">
    <property type="entry name" value="sulP"/>
    <property type="match status" value="2"/>
</dbReference>
<dbReference type="GO" id="GO:0008271">
    <property type="term" value="F:secondary active sulfate transmembrane transporter activity"/>
    <property type="evidence" value="ECO:0007669"/>
    <property type="project" value="InterPro"/>
</dbReference>
<dbReference type="GO" id="GO:0016324">
    <property type="term" value="C:apical plasma membrane"/>
    <property type="evidence" value="ECO:0007669"/>
    <property type="project" value="UniProtKB-SubCell"/>
</dbReference>
<evidence type="ECO:0000259" key="20">
    <source>
        <dbReference type="PROSITE" id="PS50801"/>
    </source>
</evidence>
<evidence type="ECO:0000256" key="10">
    <source>
        <dbReference type="ARBA" id="ARBA00023180"/>
    </source>
</evidence>
<feature type="domain" description="STAS" evidence="20">
    <location>
        <begin position="1222"/>
        <end position="1383"/>
    </location>
</feature>
<dbReference type="InterPro" id="IPR036513">
    <property type="entry name" value="STAS_dom_sf"/>
</dbReference>
<dbReference type="Pfam" id="PF00916">
    <property type="entry name" value="Sulfate_transp"/>
    <property type="match status" value="2"/>
</dbReference>
<dbReference type="SUPFAM" id="SSF52091">
    <property type="entry name" value="SpoIIaa-like"/>
    <property type="match status" value="2"/>
</dbReference>
<feature type="transmembrane region" description="Helical" evidence="19">
    <location>
        <begin position="905"/>
        <end position="927"/>
    </location>
</feature>
<feature type="domain" description="STAS" evidence="20">
    <location>
        <begin position="574"/>
        <end position="726"/>
    </location>
</feature>
<comment type="caution">
    <text evidence="21">The sequence shown here is derived from an EMBL/GenBank/DDBJ whole genome shotgun (WGS) entry which is preliminary data.</text>
</comment>
<gene>
    <name evidence="22" type="ORF">IHE44_0003971</name>
    <name evidence="21" type="ORF">IHE44_008050</name>
</gene>
<keyword evidence="7 19" id="KW-0812">Transmembrane</keyword>
<comment type="catalytic activity">
    <reaction evidence="16">
        <text>nitrate(in) + chloride(out) = nitrate(out) + chloride(in)</text>
        <dbReference type="Rhea" id="RHEA:75339"/>
        <dbReference type="ChEBI" id="CHEBI:17632"/>
        <dbReference type="ChEBI" id="CHEBI:17996"/>
    </reaction>
</comment>
<feature type="transmembrane region" description="Helical" evidence="19">
    <location>
        <begin position="871"/>
        <end position="893"/>
    </location>
</feature>
<feature type="transmembrane region" description="Helical" evidence="19">
    <location>
        <begin position="1112"/>
        <end position="1145"/>
    </location>
</feature>
<comment type="subcellular location">
    <subcellularLocation>
        <location evidence="1">Apical cell membrane</location>
        <topology evidence="1">Multi-pass membrane protein</topology>
    </subcellularLocation>
</comment>
<feature type="transmembrane region" description="Helical" evidence="19">
    <location>
        <begin position="308"/>
        <end position="324"/>
    </location>
</feature>
<feature type="transmembrane region" description="Helical" evidence="19">
    <location>
        <begin position="112"/>
        <end position="137"/>
    </location>
</feature>
<dbReference type="Proteomes" id="UP000618051">
    <property type="component" value="Unassembled WGS sequence"/>
</dbReference>
<evidence type="ECO:0000313" key="22">
    <source>
        <dbReference type="EMBL" id="KAI1234254.1"/>
    </source>
</evidence>
<reference evidence="21" key="1">
    <citation type="submission" date="2020-10" db="EMBL/GenBank/DDBJ databases">
        <title>Feather gene expression reveals the developmental basis of iridescence in African starlings.</title>
        <authorList>
            <person name="Rubenstein D.R."/>
        </authorList>
    </citation>
    <scope>NUCLEOTIDE SEQUENCE</scope>
    <source>
        <strain evidence="21">SS15</strain>
        <tissue evidence="21">Liver</tissue>
    </source>
</reference>
<keyword evidence="10" id="KW-0325">Glycoprotein</keyword>
<feature type="transmembrane region" description="Helical" evidence="19">
    <location>
        <begin position="1071"/>
        <end position="1092"/>
    </location>
</feature>
<evidence type="ECO:0000256" key="8">
    <source>
        <dbReference type="ARBA" id="ARBA00022989"/>
    </source>
</evidence>
<dbReference type="PROSITE" id="PS01130">
    <property type="entry name" value="SLC26A"/>
    <property type="match status" value="1"/>
</dbReference>
<dbReference type="EMBL" id="JADDUC010000031">
    <property type="protein sequence ID" value="KAG0123113.1"/>
    <property type="molecule type" value="Genomic_DNA"/>
</dbReference>
<feature type="transmembrane region" description="Helical" evidence="19">
    <location>
        <begin position="257"/>
        <end position="279"/>
    </location>
</feature>
<dbReference type="Gene3D" id="3.30.750.24">
    <property type="entry name" value="STAS domain"/>
    <property type="match status" value="2"/>
</dbReference>
<evidence type="ECO:0000256" key="11">
    <source>
        <dbReference type="ARBA" id="ARBA00030135"/>
    </source>
</evidence>
<comment type="catalytic activity">
    <reaction evidence="12">
        <text>bromide(in) + chloride(out) = bromide(out) + chloride(in)</text>
        <dbReference type="Rhea" id="RHEA:75335"/>
        <dbReference type="ChEBI" id="CHEBI:15858"/>
        <dbReference type="ChEBI" id="CHEBI:17996"/>
    </reaction>
</comment>
<feature type="region of interest" description="Disordered" evidence="18">
    <location>
        <begin position="1387"/>
        <end position="1410"/>
    </location>
</feature>
<evidence type="ECO:0000256" key="15">
    <source>
        <dbReference type="ARBA" id="ARBA00051018"/>
    </source>
</evidence>
<dbReference type="InterPro" id="IPR001902">
    <property type="entry name" value="SLC26A/SulP_fam"/>
</dbReference>
<evidence type="ECO:0000313" key="23">
    <source>
        <dbReference type="Proteomes" id="UP000618051"/>
    </source>
</evidence>
<dbReference type="InterPro" id="IPR011547">
    <property type="entry name" value="SLC26A/SulP_dom"/>
</dbReference>
<evidence type="ECO:0000256" key="5">
    <source>
        <dbReference type="ARBA" id="ARBA00022475"/>
    </source>
</evidence>
<evidence type="ECO:0000313" key="21">
    <source>
        <dbReference type="EMBL" id="KAG0123113.1"/>
    </source>
</evidence>
<evidence type="ECO:0000256" key="18">
    <source>
        <dbReference type="SAM" id="MobiDB-lite"/>
    </source>
</evidence>
<evidence type="ECO:0000256" key="4">
    <source>
        <dbReference type="ARBA" id="ARBA00022448"/>
    </source>
</evidence>
<feature type="transmembrane region" description="Helical" evidence="19">
    <location>
        <begin position="384"/>
        <end position="404"/>
    </location>
</feature>
<keyword evidence="8 19" id="KW-1133">Transmembrane helix</keyword>
<evidence type="ECO:0000256" key="3">
    <source>
        <dbReference type="ARBA" id="ARBA00017873"/>
    </source>
</evidence>
<dbReference type="CDD" id="cd07042">
    <property type="entry name" value="STAS_SulP_like_sulfate_transporter"/>
    <property type="match status" value="1"/>
</dbReference>
<sequence>MFGSFVEANVCGFNVLLEDMKDFVKFRALVMAAMTETNNIHAVMAGPEGDDAKCNFHHRIFLEPQEKKRNMKALLVKQAKKTCSCTPAKIKDCFLGFFPILQWLPKYKLKEYLLGDIMSGVIVGVLLVPQSIAYSLLAGLEPIYGLYTSFFSCIIYCIFGTSRHISVSIFGVVCLMVGQVVDREVERAGFDLEPAVLSALPGPAGDRNSTRNGTELLCDKSCYAMAVAATMTFISGVYQVAMGFFQVGFVSVYLSDSLLSGFVTGASITVLTSQVKYLLGLDIPRSGGVGSLVSTWINIFRNIHRTNLCDLITSFLCFLVLIPAKELNEHFKSKLKAPIPVELFVVVAATLASHFGKLRENYGSSISGHIPTGFLPPRPPDWALIPNVALDAIPIAIIGFAITVSLSEMFAKKHGYSVRANQEMYAIGFCNIIPSFFHCFTTSAALAKTLVKESTGCRTQMSGLVTSLVILLVLLVIAPLFYSLQKCVLAVITIVNLRGALRKFRDLPKMWHLSKVDTVIWGVTMVATALISTEIGLLVGVCFSMLCVIFRTQRPEAPLLGWVAESETYESLSAYKNLQTKPGVVVFRFEAPLYYINKECFKSTLYKQTGVNPVWVKAAKKKAEKRMLKEKEEGSGDKQSSIPMDLGLEAVGFHTIVIDCCAVQFLDTAGIRTLKEVCKDYGDIDVHVLLAQCNPSVRSSLLRGEFFKEGEEHLLFHSVHQAPPDVSTRELLLEKGRAACSPQSLGSSLRRLLPVLDWLPQYSPRTQLLGDVISGLLVGIVAIPQSISYSLLANQDPIYGIYTNFFCNIIYAAAATSRHASVGSFGVLCLMVGQSVTRHLQLAGYGDSSTAPGDNSSSPMNGTEGCDRSCYAITVALSLSFLVGLYQILLGVLQLGFVAVYLSEPLLGGFVTGSSLTIITSQMKYLLGLKTPRREGVGSFILTWVDLFRYIHNTNICDLLTSLVALAIIVPVKELNERYKARMKAPFPIELLVVIVATIISHYFNFEQRYNSAVCGDIPTGFRKPTVPDTSLFPSLALDAVPIAVIGFAMTVSLAEIFGKKHGYAVSANQEMIAIGLCNLIPSFFYCFASSAALTKTLLKESTGSQTQVSGLVTSLVLLLVLLWIAPLFYSLQTSILGVVTIVNLRGGLRKFRDIPRMWQLSKLDTVVWWATMLCSTLVTTEIGLLVGVCFALLCVIFRTQRPRATLLGKVKHREVYEDQATYKQLSSIANIKIFRFECSLYYANKDYFKAVLYQKTGLNPVLLRAQAHTDAGTSRGFLGSGFGCLKQARRRSEKPPAHPCPPSPDIHTLILDCGAMQFIDTAGLSVLKETHHDYQGIGVQVLLANCNPSIRQRLREGGWDGQESSAGGQLAFHCIHDAVQFAERRQEGESKDRQAALPEPEEMNLQVSL</sequence>
<evidence type="ECO:0000256" key="6">
    <source>
        <dbReference type="ARBA" id="ARBA00022553"/>
    </source>
</evidence>
<feature type="transmembrane region" description="Helical" evidence="19">
    <location>
        <begin position="1040"/>
        <end position="1059"/>
    </location>
</feature>
<comment type="catalytic activity">
    <reaction evidence="15">
        <text>iodide(in) + chloride(out) = iodide(out) + chloride(in)</text>
        <dbReference type="Rhea" id="RHEA:72379"/>
        <dbReference type="ChEBI" id="CHEBI:16382"/>
        <dbReference type="ChEBI" id="CHEBI:17996"/>
    </reaction>
</comment>
<evidence type="ECO:0000256" key="12">
    <source>
        <dbReference type="ARBA" id="ARBA00036469"/>
    </source>
</evidence>
<dbReference type="FunFam" id="3.30.750.24:FF:000015">
    <property type="entry name" value="Sulfate transporter"/>
    <property type="match status" value="2"/>
</dbReference>
<proteinExistence type="inferred from homology"/>
<evidence type="ECO:0000256" key="1">
    <source>
        <dbReference type="ARBA" id="ARBA00004424"/>
    </source>
</evidence>
<organism evidence="21">
    <name type="scientific">Lamprotornis superbus</name>
    <dbReference type="NCBI Taxonomy" id="245042"/>
    <lineage>
        <taxon>Eukaryota</taxon>
        <taxon>Metazoa</taxon>
        <taxon>Chordata</taxon>
        <taxon>Craniata</taxon>
        <taxon>Vertebrata</taxon>
        <taxon>Euteleostomi</taxon>
        <taxon>Archelosauria</taxon>
        <taxon>Archosauria</taxon>
        <taxon>Dinosauria</taxon>
        <taxon>Saurischia</taxon>
        <taxon>Theropoda</taxon>
        <taxon>Coelurosauria</taxon>
        <taxon>Aves</taxon>
        <taxon>Neognathae</taxon>
        <taxon>Neoaves</taxon>
        <taxon>Telluraves</taxon>
        <taxon>Australaves</taxon>
        <taxon>Passeriformes</taxon>
        <taxon>Sturnidae</taxon>
        <taxon>Lamprotornis</taxon>
    </lineage>
</organism>
<comment type="similarity">
    <text evidence="2">Belongs to the SLC26A/SulP transporter (TC 2.A.53) family.</text>
</comment>
<evidence type="ECO:0000256" key="13">
    <source>
        <dbReference type="ARBA" id="ARBA00036514"/>
    </source>
</evidence>
<dbReference type="EMBL" id="JADDUC020000016">
    <property type="protein sequence ID" value="KAI1234254.1"/>
    <property type="molecule type" value="Genomic_DNA"/>
</dbReference>
<feature type="transmembrane region" description="Helical" evidence="19">
    <location>
        <begin position="222"/>
        <end position="245"/>
    </location>
</feature>
<comment type="catalytic activity">
    <reaction evidence="13">
        <text>oxalate(in) + sulfate(out) = oxalate(out) + sulfate(in)</text>
        <dbReference type="Rhea" id="RHEA:72275"/>
        <dbReference type="ChEBI" id="CHEBI:16189"/>
        <dbReference type="ChEBI" id="CHEBI:30623"/>
    </reaction>
</comment>
<keyword evidence="9 19" id="KW-0472">Membrane</keyword>
<name>A0A835TXT6_9PASS</name>
<accession>A0A835TXT6</accession>
<comment type="catalytic activity">
    <reaction evidence="17">
        <text>oxalate(out) + 2 chloride(in) = oxalate(in) + 2 chloride(out)</text>
        <dbReference type="Rhea" id="RHEA:75095"/>
        <dbReference type="ChEBI" id="CHEBI:17996"/>
        <dbReference type="ChEBI" id="CHEBI:30623"/>
    </reaction>
</comment>
<dbReference type="PANTHER" id="PTHR11814">
    <property type="entry name" value="SULFATE TRANSPORTER"/>
    <property type="match status" value="1"/>
</dbReference>
<reference evidence="22" key="3">
    <citation type="submission" date="2022-01" db="EMBL/GenBank/DDBJ databases">
        <authorList>
            <person name="Rubenstein D.R."/>
        </authorList>
    </citation>
    <scope>NUCLEOTIDE SEQUENCE</scope>
    <source>
        <strain evidence="22">SS15</strain>
        <tissue evidence="22">Liver</tissue>
    </source>
</reference>
<feature type="transmembrane region" description="Helical" evidence="19">
    <location>
        <begin position="947"/>
        <end position="973"/>
    </location>
</feature>
<feature type="transmembrane region" description="Helical" evidence="19">
    <location>
        <begin position="143"/>
        <end position="159"/>
    </location>
</feature>
<feature type="transmembrane region" description="Helical" evidence="19">
    <location>
        <begin position="1166"/>
        <end position="1194"/>
    </location>
</feature>
<dbReference type="InterPro" id="IPR018045">
    <property type="entry name" value="S04_transporter_CS"/>
</dbReference>
<reference evidence="22 23" key="2">
    <citation type="journal article" date="2021" name="J. Hered.">
        <title>Feather Gene Expression Elucidates the Developmental Basis of Plumage Iridescence in African Starlings.</title>
        <authorList>
            <person name="Rubenstein D.R."/>
            <person name="Corvelo A."/>
            <person name="MacManes M.D."/>
            <person name="Maia R."/>
            <person name="Narzisi G."/>
            <person name="Rousaki A."/>
            <person name="Vandenabeele P."/>
            <person name="Shawkey M.D."/>
            <person name="Solomon J."/>
        </authorList>
    </citation>
    <scope>NUCLEOTIDE SEQUENCE [LARGE SCALE GENOMIC DNA]</scope>
    <source>
        <strain evidence="22">SS15</strain>
    </source>
</reference>
<dbReference type="InterPro" id="IPR002645">
    <property type="entry name" value="STAS_dom"/>
</dbReference>
<keyword evidence="4" id="KW-0813">Transport</keyword>
<evidence type="ECO:0000256" key="7">
    <source>
        <dbReference type="ARBA" id="ARBA00022692"/>
    </source>
</evidence>
<evidence type="ECO:0000256" key="14">
    <source>
        <dbReference type="ARBA" id="ARBA00050413"/>
    </source>
</evidence>
<keyword evidence="6" id="KW-0597">Phosphoprotein</keyword>
<dbReference type="Pfam" id="PF01740">
    <property type="entry name" value="STAS"/>
    <property type="match status" value="2"/>
</dbReference>